<keyword evidence="1" id="KW-0472">Membrane</keyword>
<dbReference type="RefSeq" id="WP_148899263.1">
    <property type="nucleotide sequence ID" value="NZ_VNHY01000003.1"/>
</dbReference>
<accession>A0A5D3YJE1</accession>
<keyword evidence="4" id="KW-1185">Reference proteome</keyword>
<organism evidence="3 4">
    <name type="scientific">Fodinibius salinus</name>
    <dbReference type="NCBI Taxonomy" id="860790"/>
    <lineage>
        <taxon>Bacteria</taxon>
        <taxon>Pseudomonadati</taxon>
        <taxon>Balneolota</taxon>
        <taxon>Balneolia</taxon>
        <taxon>Balneolales</taxon>
        <taxon>Balneolaceae</taxon>
        <taxon>Fodinibius</taxon>
    </lineage>
</organism>
<proteinExistence type="predicted"/>
<protein>
    <recommendedName>
        <fullName evidence="2">AB hydrolase-1 domain-containing protein</fullName>
    </recommendedName>
</protein>
<evidence type="ECO:0000259" key="2">
    <source>
        <dbReference type="Pfam" id="PF00561"/>
    </source>
</evidence>
<dbReference type="PANTHER" id="PTHR12277:SF81">
    <property type="entry name" value="PROTEIN ABHD13"/>
    <property type="match status" value="1"/>
</dbReference>
<evidence type="ECO:0000256" key="1">
    <source>
        <dbReference type="SAM" id="Phobius"/>
    </source>
</evidence>
<dbReference type="PANTHER" id="PTHR12277">
    <property type="entry name" value="ALPHA/BETA HYDROLASE DOMAIN-CONTAINING PROTEIN"/>
    <property type="match status" value="1"/>
</dbReference>
<keyword evidence="1" id="KW-1133">Transmembrane helix</keyword>
<name>A0A5D3YJE1_9BACT</name>
<evidence type="ECO:0000313" key="3">
    <source>
        <dbReference type="EMBL" id="TYP92566.1"/>
    </source>
</evidence>
<dbReference type="SUPFAM" id="SSF53474">
    <property type="entry name" value="alpha/beta-Hydrolases"/>
    <property type="match status" value="1"/>
</dbReference>
<dbReference type="InterPro" id="IPR029058">
    <property type="entry name" value="AB_hydrolase_fold"/>
</dbReference>
<feature type="domain" description="AB hydrolase-1" evidence="2">
    <location>
        <begin position="76"/>
        <end position="192"/>
    </location>
</feature>
<dbReference type="InterPro" id="IPR000073">
    <property type="entry name" value="AB_hydrolase_1"/>
</dbReference>
<dbReference type="Pfam" id="PF00561">
    <property type="entry name" value="Abhydrolase_1"/>
    <property type="match status" value="1"/>
</dbReference>
<dbReference type="Gene3D" id="3.40.50.1820">
    <property type="entry name" value="alpha/beta hydrolase"/>
    <property type="match status" value="1"/>
</dbReference>
<dbReference type="Proteomes" id="UP000324595">
    <property type="component" value="Unassembled WGS sequence"/>
</dbReference>
<dbReference type="AlphaFoldDB" id="A0A5D3YJE1"/>
<comment type="caution">
    <text evidence="3">The sequence shown here is derived from an EMBL/GenBank/DDBJ whole genome shotgun (WGS) entry which is preliminary data.</text>
</comment>
<keyword evidence="1" id="KW-0812">Transmembrane</keyword>
<sequence>MRISQTLFYVLVSIGIGYLLILLLMYLLQSKMIYHPTRAMIATPSSVGLQFENIRFETEDDLSLHGWFIPADSAAPTVLYFHGNAGNISGRIETLHLLHDLGLNVFMFDYRGYGKSQGTPTETGTYRDATAAWNYLTKTSKTEADQIIIMGRSLGGSIAAWLAARQDPAAVIMESTFTSAADLGADLYPWLPVRWMLKYDYNTLAHIREIDEPIFMAHSKDDQIVPYHHGQQLFEIVQESKRFIELRGSHGSAFWETGEKYREGLKQFLEENTSLNSGIKE</sequence>
<dbReference type="OrthoDB" id="9777090at2"/>
<reference evidence="3 4" key="1">
    <citation type="submission" date="2019-07" db="EMBL/GenBank/DDBJ databases">
        <title>Genomic Encyclopedia of Archaeal and Bacterial Type Strains, Phase II (KMG-II): from individual species to whole genera.</title>
        <authorList>
            <person name="Goeker M."/>
        </authorList>
    </citation>
    <scope>NUCLEOTIDE SEQUENCE [LARGE SCALE GENOMIC DNA]</scope>
    <source>
        <strain evidence="3 4">DSM 21935</strain>
    </source>
</reference>
<feature type="transmembrane region" description="Helical" evidence="1">
    <location>
        <begin position="6"/>
        <end position="28"/>
    </location>
</feature>
<dbReference type="EMBL" id="VNHY01000003">
    <property type="protein sequence ID" value="TYP92566.1"/>
    <property type="molecule type" value="Genomic_DNA"/>
</dbReference>
<evidence type="ECO:0000313" key="4">
    <source>
        <dbReference type="Proteomes" id="UP000324595"/>
    </source>
</evidence>
<gene>
    <name evidence="3" type="ORF">LX73_1928</name>
</gene>